<feature type="region of interest" description="Disordered" evidence="1">
    <location>
        <begin position="72"/>
        <end position="95"/>
    </location>
</feature>
<organism evidence="2 3">
    <name type="scientific">Crenichthys baileyi</name>
    <name type="common">White River springfish</name>
    <dbReference type="NCBI Taxonomy" id="28760"/>
    <lineage>
        <taxon>Eukaryota</taxon>
        <taxon>Metazoa</taxon>
        <taxon>Chordata</taxon>
        <taxon>Craniata</taxon>
        <taxon>Vertebrata</taxon>
        <taxon>Euteleostomi</taxon>
        <taxon>Actinopterygii</taxon>
        <taxon>Neopterygii</taxon>
        <taxon>Teleostei</taxon>
        <taxon>Neoteleostei</taxon>
        <taxon>Acanthomorphata</taxon>
        <taxon>Ovalentaria</taxon>
        <taxon>Atherinomorphae</taxon>
        <taxon>Cyprinodontiformes</taxon>
        <taxon>Goodeidae</taxon>
        <taxon>Crenichthys</taxon>
    </lineage>
</organism>
<sequence>MKLPKHVFPLRNPEELINKVLGLWIVFFLRLTGPGVPPQLPGKPFHPPPSSKILKFPGARVATLPSRFDNLSPWRTDFQPDPKPPLQSSVQIVLE</sequence>
<evidence type="ECO:0000256" key="1">
    <source>
        <dbReference type="SAM" id="MobiDB-lite"/>
    </source>
</evidence>
<evidence type="ECO:0000313" key="2">
    <source>
        <dbReference type="EMBL" id="KAK5601060.1"/>
    </source>
</evidence>
<dbReference type="AlphaFoldDB" id="A0AAV9QZ56"/>
<dbReference type="Proteomes" id="UP001311232">
    <property type="component" value="Unassembled WGS sequence"/>
</dbReference>
<reference evidence="2 3" key="1">
    <citation type="submission" date="2021-06" db="EMBL/GenBank/DDBJ databases">
        <authorList>
            <person name="Palmer J.M."/>
        </authorList>
    </citation>
    <scope>NUCLEOTIDE SEQUENCE [LARGE SCALE GENOMIC DNA]</scope>
    <source>
        <strain evidence="2 3">MEX-2019</strain>
        <tissue evidence="2">Muscle</tissue>
    </source>
</reference>
<gene>
    <name evidence="2" type="ORF">CRENBAI_005016</name>
</gene>
<keyword evidence="3" id="KW-1185">Reference proteome</keyword>
<protein>
    <submittedName>
        <fullName evidence="2">Uncharacterized protein</fullName>
    </submittedName>
</protein>
<proteinExistence type="predicted"/>
<comment type="caution">
    <text evidence="2">The sequence shown here is derived from an EMBL/GenBank/DDBJ whole genome shotgun (WGS) entry which is preliminary data.</text>
</comment>
<accession>A0AAV9QZ56</accession>
<dbReference type="EMBL" id="JAHHUM010002724">
    <property type="protein sequence ID" value="KAK5601060.1"/>
    <property type="molecule type" value="Genomic_DNA"/>
</dbReference>
<evidence type="ECO:0000313" key="3">
    <source>
        <dbReference type="Proteomes" id="UP001311232"/>
    </source>
</evidence>
<name>A0AAV9QZ56_9TELE</name>
<feature type="compositionally biased region" description="Polar residues" evidence="1">
    <location>
        <begin position="86"/>
        <end position="95"/>
    </location>
</feature>